<evidence type="ECO:0008006" key="4">
    <source>
        <dbReference type="Google" id="ProtNLM"/>
    </source>
</evidence>
<dbReference type="Pfam" id="PF00106">
    <property type="entry name" value="adh_short"/>
    <property type="match status" value="1"/>
</dbReference>
<dbReference type="PANTHER" id="PTHR47534">
    <property type="entry name" value="YALI0E05731P"/>
    <property type="match status" value="1"/>
</dbReference>
<dbReference type="EMBL" id="KN838625">
    <property type="protein sequence ID" value="KIK00463.1"/>
    <property type="molecule type" value="Genomic_DNA"/>
</dbReference>
<organism evidence="2 3">
    <name type="scientific">Laccaria amethystina LaAM-08-1</name>
    <dbReference type="NCBI Taxonomy" id="1095629"/>
    <lineage>
        <taxon>Eukaryota</taxon>
        <taxon>Fungi</taxon>
        <taxon>Dikarya</taxon>
        <taxon>Basidiomycota</taxon>
        <taxon>Agaricomycotina</taxon>
        <taxon>Agaricomycetes</taxon>
        <taxon>Agaricomycetidae</taxon>
        <taxon>Agaricales</taxon>
        <taxon>Agaricineae</taxon>
        <taxon>Hydnangiaceae</taxon>
        <taxon>Laccaria</taxon>
    </lineage>
</organism>
<evidence type="ECO:0000313" key="3">
    <source>
        <dbReference type="Proteomes" id="UP000054477"/>
    </source>
</evidence>
<evidence type="ECO:0000313" key="2">
    <source>
        <dbReference type="EMBL" id="KIK00463.1"/>
    </source>
</evidence>
<dbReference type="HOGENOM" id="CLU_044999_1_0_1"/>
<accession>A0A0C9XX52</accession>
<keyword evidence="1" id="KW-0560">Oxidoreductase</keyword>
<dbReference type="InterPro" id="IPR036291">
    <property type="entry name" value="NAD(P)-bd_dom_sf"/>
</dbReference>
<dbReference type="GO" id="GO:0016491">
    <property type="term" value="F:oxidoreductase activity"/>
    <property type="evidence" value="ECO:0007669"/>
    <property type="project" value="UniProtKB-KW"/>
</dbReference>
<reference evidence="3" key="2">
    <citation type="submission" date="2015-01" db="EMBL/GenBank/DDBJ databases">
        <title>Evolutionary Origins and Diversification of the Mycorrhizal Mutualists.</title>
        <authorList>
            <consortium name="DOE Joint Genome Institute"/>
            <consortium name="Mycorrhizal Genomics Consortium"/>
            <person name="Kohler A."/>
            <person name="Kuo A."/>
            <person name="Nagy L.G."/>
            <person name="Floudas D."/>
            <person name="Copeland A."/>
            <person name="Barry K.W."/>
            <person name="Cichocki N."/>
            <person name="Veneault-Fourrey C."/>
            <person name="LaButti K."/>
            <person name="Lindquist E.A."/>
            <person name="Lipzen A."/>
            <person name="Lundell T."/>
            <person name="Morin E."/>
            <person name="Murat C."/>
            <person name="Riley R."/>
            <person name="Ohm R."/>
            <person name="Sun H."/>
            <person name="Tunlid A."/>
            <person name="Henrissat B."/>
            <person name="Grigoriev I.V."/>
            <person name="Hibbett D.S."/>
            <person name="Martin F."/>
        </authorList>
    </citation>
    <scope>NUCLEOTIDE SEQUENCE [LARGE SCALE GENOMIC DNA]</scope>
    <source>
        <strain evidence="3">LaAM-08-1</strain>
    </source>
</reference>
<protein>
    <recommendedName>
        <fullName evidence="4">NAD(P)-binding protein</fullName>
    </recommendedName>
</protein>
<dbReference type="InterPro" id="IPR052228">
    <property type="entry name" value="Sec_Metab_Biosynth_Oxidored"/>
</dbReference>
<name>A0A0C9XX52_9AGAR</name>
<gene>
    <name evidence="2" type="ORF">K443DRAFT_679179</name>
</gene>
<dbReference type="Gene3D" id="3.40.50.720">
    <property type="entry name" value="NAD(P)-binding Rossmann-like Domain"/>
    <property type="match status" value="1"/>
</dbReference>
<sequence>MPTLSAIRAANAAAFPPHSPIAVFVGGTSGIGQSMVEAFGRLTKGNGQIIIVGRNRTAADSIIAKLPQSSRTPPHKFFQCDATLMKNVHAASSEILANHPKINFLVMSPGFMTTKGRDETEEGIDRKLAVHYYARWAFINDLMPALQKASEDGEEAKVFSVLGAGKGAEIDVEDLGLKKTYSVRNAGLAAPTYNDLMMEAFAGRHPDLTFIHAYPGFVRTNILASSNTPLMKASSGILTLLTHPISTAPEDCAEYMWHALLNHSKGAFRTGSKGENLEMKNHFGTEEQRRKLWDHTVQATKT</sequence>
<keyword evidence="3" id="KW-1185">Reference proteome</keyword>
<reference evidence="2 3" key="1">
    <citation type="submission" date="2014-04" db="EMBL/GenBank/DDBJ databases">
        <authorList>
            <consortium name="DOE Joint Genome Institute"/>
            <person name="Kuo A."/>
            <person name="Kohler A."/>
            <person name="Nagy L.G."/>
            <person name="Floudas D."/>
            <person name="Copeland A."/>
            <person name="Barry K.W."/>
            <person name="Cichocki N."/>
            <person name="Veneault-Fourrey C."/>
            <person name="LaButti K."/>
            <person name="Lindquist E.A."/>
            <person name="Lipzen A."/>
            <person name="Lundell T."/>
            <person name="Morin E."/>
            <person name="Murat C."/>
            <person name="Sun H."/>
            <person name="Tunlid A."/>
            <person name="Henrissat B."/>
            <person name="Grigoriev I.V."/>
            <person name="Hibbett D.S."/>
            <person name="Martin F."/>
            <person name="Nordberg H.P."/>
            <person name="Cantor M.N."/>
            <person name="Hua S.X."/>
        </authorList>
    </citation>
    <scope>NUCLEOTIDE SEQUENCE [LARGE SCALE GENOMIC DNA]</scope>
    <source>
        <strain evidence="2 3">LaAM-08-1</strain>
    </source>
</reference>
<dbReference type="PANTHER" id="PTHR47534:SF3">
    <property type="entry name" value="ALCOHOL DEHYDROGENASE-LIKE C-TERMINAL DOMAIN-CONTAINING PROTEIN"/>
    <property type="match status" value="1"/>
</dbReference>
<evidence type="ECO:0000256" key="1">
    <source>
        <dbReference type="ARBA" id="ARBA00023002"/>
    </source>
</evidence>
<dbReference type="STRING" id="1095629.A0A0C9XX52"/>
<dbReference type="InterPro" id="IPR002347">
    <property type="entry name" value="SDR_fam"/>
</dbReference>
<dbReference type="Proteomes" id="UP000054477">
    <property type="component" value="Unassembled WGS sequence"/>
</dbReference>
<dbReference type="SUPFAM" id="SSF51735">
    <property type="entry name" value="NAD(P)-binding Rossmann-fold domains"/>
    <property type="match status" value="1"/>
</dbReference>
<dbReference type="OrthoDB" id="2898509at2759"/>
<proteinExistence type="predicted"/>
<dbReference type="AlphaFoldDB" id="A0A0C9XX52"/>